<gene>
    <name evidence="3" type="ORF">JOF36_003850</name>
</gene>
<feature type="compositionally biased region" description="Basic and acidic residues" evidence="1">
    <location>
        <begin position="79"/>
        <end position="94"/>
    </location>
</feature>
<evidence type="ECO:0000313" key="4">
    <source>
        <dbReference type="Proteomes" id="UP001519295"/>
    </source>
</evidence>
<dbReference type="Proteomes" id="UP001519295">
    <property type="component" value="Unassembled WGS sequence"/>
</dbReference>
<sequence length="289" mass="30739">MHPTLTRPARTPQGRRSPTAERFRTPASAAGNSASHGPSSRWGVRHDRRPPGGFGQRSSRWGGAEVPAGPAYRQSPCEDECRSASHAHGPDRPPRARRAATATRPAGTGHAAGTGCRGRSGRTGDLPCRPGKRCRARVRSRGSAPSCASRPCFSFRGVRPRRLPAGRIRGGRPVARIPSPARTTGPVVLALVPWTSPIAVSTAVATALHRETALTISCGPGPDRHRAWAGFLRPRSTSGTWWWHGCTGRSSTRWRPTDAGGRGCGCTPWSCATCSRASWLICPAVLSCS</sequence>
<dbReference type="EMBL" id="JAGINU010000001">
    <property type="protein sequence ID" value="MBP2368154.1"/>
    <property type="molecule type" value="Genomic_DNA"/>
</dbReference>
<accession>A0ABS4VXF3</accession>
<keyword evidence="4" id="KW-1185">Reference proteome</keyword>
<protein>
    <recommendedName>
        <fullName evidence="2">C-type lectin domain-containing protein</fullName>
    </recommendedName>
</protein>
<comment type="caution">
    <text evidence="3">The sequence shown here is derived from an EMBL/GenBank/DDBJ whole genome shotgun (WGS) entry which is preliminary data.</text>
</comment>
<evidence type="ECO:0000256" key="1">
    <source>
        <dbReference type="SAM" id="MobiDB-lite"/>
    </source>
</evidence>
<proteinExistence type="predicted"/>
<name>A0ABS4VXF3_9PSEU</name>
<reference evidence="3 4" key="1">
    <citation type="submission" date="2021-03" db="EMBL/GenBank/DDBJ databases">
        <title>Sequencing the genomes of 1000 actinobacteria strains.</title>
        <authorList>
            <person name="Klenk H.-P."/>
        </authorList>
    </citation>
    <scope>NUCLEOTIDE SEQUENCE [LARGE SCALE GENOMIC DNA]</scope>
    <source>
        <strain evidence="3 4">DSM 45256</strain>
    </source>
</reference>
<organism evidence="3 4">
    <name type="scientific">Pseudonocardia parietis</name>
    <dbReference type="NCBI Taxonomy" id="570936"/>
    <lineage>
        <taxon>Bacteria</taxon>
        <taxon>Bacillati</taxon>
        <taxon>Actinomycetota</taxon>
        <taxon>Actinomycetes</taxon>
        <taxon>Pseudonocardiales</taxon>
        <taxon>Pseudonocardiaceae</taxon>
        <taxon>Pseudonocardia</taxon>
    </lineage>
</organism>
<dbReference type="PROSITE" id="PS50041">
    <property type="entry name" value="C_TYPE_LECTIN_2"/>
    <property type="match status" value="1"/>
</dbReference>
<feature type="compositionally biased region" description="Low complexity" evidence="1">
    <location>
        <begin position="99"/>
        <end position="109"/>
    </location>
</feature>
<evidence type="ECO:0000259" key="2">
    <source>
        <dbReference type="PROSITE" id="PS50041"/>
    </source>
</evidence>
<feature type="region of interest" description="Disordered" evidence="1">
    <location>
        <begin position="1"/>
        <end position="125"/>
    </location>
</feature>
<feature type="domain" description="C-type lectin" evidence="2">
    <location>
        <begin position="228"/>
        <end position="283"/>
    </location>
</feature>
<evidence type="ECO:0000313" key="3">
    <source>
        <dbReference type="EMBL" id="MBP2368154.1"/>
    </source>
</evidence>
<dbReference type="InterPro" id="IPR001304">
    <property type="entry name" value="C-type_lectin-like"/>
</dbReference>